<feature type="transmembrane region" description="Helical" evidence="1">
    <location>
        <begin position="388"/>
        <end position="407"/>
    </location>
</feature>
<gene>
    <name evidence="3" type="ORF">AMJ71_08795</name>
</gene>
<organism evidence="3 4">
    <name type="scientific">candidate division TA06 bacterium SM1_40</name>
    <dbReference type="NCBI Taxonomy" id="1703773"/>
    <lineage>
        <taxon>Bacteria</taxon>
        <taxon>Bacteria division TA06</taxon>
    </lineage>
</organism>
<evidence type="ECO:0000256" key="2">
    <source>
        <dbReference type="SAM" id="SignalP"/>
    </source>
</evidence>
<sequence>MRINIAPVTAVLLSLAMAAGTGRTQEIQVSLDEAGTLSRIDAELERDLGLFPEYENFREAWLFRVAEGEFVLEILHGHEGALRKVRLPLSAEEVRELRREVTARIEERAPGVLFDRTGRTKLLITTTLLSLGYYGWALPVVFDVGGKGGAALYFMTSGAGFFVPRAATERIPVTDAAATLALYGATRGIAHGICLDYVFRGEDVGGRDAIAFGMVASVVEGVAGFSVANQLDMTPGTAEVISVMGDAGLGFGLLTADVAGFFDDGEEKSRQAAASALFGSGVGVAAGGMLSRMEPYTRDDSYVLRAAGLLGAYLPLALVDIADPENDKAYTAASMAGLAIGHGIGHYLVRDKDFGSGQGMMVTLGEVAGGLFGLGLAHLAATEGRDHSTLYLTASSIGATIGFWSMYRSVAPAAHAREGSVVWEIDLAPQGVIALARGGAVGADRRSPVPLLGWTIRF</sequence>
<evidence type="ECO:0000256" key="1">
    <source>
        <dbReference type="SAM" id="Phobius"/>
    </source>
</evidence>
<name>A0A0S8JGS7_UNCT6</name>
<accession>A0A0S8JGS7</accession>
<dbReference type="PATRIC" id="fig|1703773.3.peg.360"/>
<keyword evidence="2" id="KW-0732">Signal</keyword>
<dbReference type="Proteomes" id="UP000051035">
    <property type="component" value="Unassembled WGS sequence"/>
</dbReference>
<feature type="chain" id="PRO_5006648960" description="Ammonium transporter AmtB-like domain-containing protein" evidence="2">
    <location>
        <begin position="19"/>
        <end position="458"/>
    </location>
</feature>
<feature type="transmembrane region" description="Helical" evidence="1">
    <location>
        <begin position="361"/>
        <end position="382"/>
    </location>
</feature>
<keyword evidence="1" id="KW-1133">Transmembrane helix</keyword>
<protein>
    <recommendedName>
        <fullName evidence="5">Ammonium transporter AmtB-like domain-containing protein</fullName>
    </recommendedName>
</protein>
<dbReference type="AlphaFoldDB" id="A0A0S8JGS7"/>
<keyword evidence="1" id="KW-0812">Transmembrane</keyword>
<proteinExistence type="predicted"/>
<dbReference type="EMBL" id="LJVA01000118">
    <property type="protein sequence ID" value="KPL07854.1"/>
    <property type="molecule type" value="Genomic_DNA"/>
</dbReference>
<evidence type="ECO:0000313" key="4">
    <source>
        <dbReference type="Proteomes" id="UP000051035"/>
    </source>
</evidence>
<keyword evidence="1" id="KW-0472">Membrane</keyword>
<feature type="transmembrane region" description="Helical" evidence="1">
    <location>
        <begin position="272"/>
        <end position="290"/>
    </location>
</feature>
<reference evidence="3 4" key="1">
    <citation type="journal article" date="2015" name="Microbiome">
        <title>Genomic resolution of linkages in carbon, nitrogen, and sulfur cycling among widespread estuary sediment bacteria.</title>
        <authorList>
            <person name="Baker B.J."/>
            <person name="Lazar C.S."/>
            <person name="Teske A.P."/>
            <person name="Dick G.J."/>
        </authorList>
    </citation>
    <scope>NUCLEOTIDE SEQUENCE [LARGE SCALE GENOMIC DNA]</scope>
    <source>
        <strain evidence="3">SM1_40</strain>
    </source>
</reference>
<feature type="signal peptide" evidence="2">
    <location>
        <begin position="1"/>
        <end position="18"/>
    </location>
</feature>
<feature type="transmembrane region" description="Helical" evidence="1">
    <location>
        <begin position="302"/>
        <end position="322"/>
    </location>
</feature>
<comment type="caution">
    <text evidence="3">The sequence shown here is derived from an EMBL/GenBank/DDBJ whole genome shotgun (WGS) entry which is preliminary data.</text>
</comment>
<evidence type="ECO:0008006" key="5">
    <source>
        <dbReference type="Google" id="ProtNLM"/>
    </source>
</evidence>
<feature type="transmembrane region" description="Helical" evidence="1">
    <location>
        <begin position="328"/>
        <end position="349"/>
    </location>
</feature>
<evidence type="ECO:0000313" key="3">
    <source>
        <dbReference type="EMBL" id="KPL07854.1"/>
    </source>
</evidence>